<dbReference type="InterPro" id="IPR027417">
    <property type="entry name" value="P-loop_NTPase"/>
</dbReference>
<keyword evidence="3" id="KW-1185">Reference proteome</keyword>
<dbReference type="Proteomes" id="UP000640052">
    <property type="component" value="Unassembled WGS sequence"/>
</dbReference>
<dbReference type="SUPFAM" id="SSF52540">
    <property type="entry name" value="P-loop containing nucleoside triphosphate hydrolases"/>
    <property type="match status" value="2"/>
</dbReference>
<dbReference type="Gene3D" id="3.40.50.300">
    <property type="entry name" value="P-loop containing nucleotide triphosphate hydrolases"/>
    <property type="match status" value="2"/>
</dbReference>
<evidence type="ECO:0000313" key="2">
    <source>
        <dbReference type="EMBL" id="GIH26026.1"/>
    </source>
</evidence>
<sequence length="437" mass="47866">MSSYAAFLERKRNRVTPIGRIVAPDDIHPSLHDWQRQEVAWAVHRGRAALWWDTGTGKTRAELEWARLSGDRSLIVAPLAVCHQTVEEAASIGIAAAYARSDEQAHGSGVWVTNYEMVDRFDPAGLDAVALDEASILKNSDGATRNRLIRHFADVPRRLAATATPAPNEPTELTSQAEFLGVMSRAEMLATYFVHDSDGWRLKGHARQPMFRWMASWASALRRPSDIGYADDGYVLPPLTIHTHLVETEGVQTEGTLFPVHSAAALGGVRGRAQVRKATVADRVAKAVELVKAEPGEPWLLWAGRNDEAQMLAAALPGAVNVEGSWKPEAKAEALLGFARGVIQILVTKPSIAGFGMNWQHCARTAFVGLSDSWEAYYQCIRRCWRYGQTRPVDAHIVLTDVEAPIAANVARKEAEASALVAELVASMNETRRGRAA</sequence>
<name>A0A919ULC9_9ACTN</name>
<accession>A0A919ULC9</accession>
<reference evidence="2" key="1">
    <citation type="submission" date="2021-01" db="EMBL/GenBank/DDBJ databases">
        <title>Whole genome shotgun sequence of Acrocarpospora phusangensis NBRC 108782.</title>
        <authorList>
            <person name="Komaki H."/>
            <person name="Tamura T."/>
        </authorList>
    </citation>
    <scope>NUCLEOTIDE SEQUENCE</scope>
    <source>
        <strain evidence="2">NBRC 108782</strain>
    </source>
</reference>
<feature type="domain" description="Helicase ATP-binding" evidence="1">
    <location>
        <begin position="39"/>
        <end position="183"/>
    </location>
</feature>
<proteinExistence type="predicted"/>
<dbReference type="AlphaFoldDB" id="A0A919ULC9"/>
<dbReference type="InterPro" id="IPR014001">
    <property type="entry name" value="Helicase_ATP-bd"/>
</dbReference>
<dbReference type="EMBL" id="BOOA01000035">
    <property type="protein sequence ID" value="GIH26026.1"/>
    <property type="molecule type" value="Genomic_DNA"/>
</dbReference>
<evidence type="ECO:0000313" key="3">
    <source>
        <dbReference type="Proteomes" id="UP000640052"/>
    </source>
</evidence>
<comment type="caution">
    <text evidence="2">The sequence shown here is derived from an EMBL/GenBank/DDBJ whole genome shotgun (WGS) entry which is preliminary data.</text>
</comment>
<dbReference type="PROSITE" id="PS51192">
    <property type="entry name" value="HELICASE_ATP_BIND_1"/>
    <property type="match status" value="1"/>
</dbReference>
<dbReference type="SMART" id="SM00487">
    <property type="entry name" value="DEXDc"/>
    <property type="match status" value="1"/>
</dbReference>
<evidence type="ECO:0000259" key="1">
    <source>
        <dbReference type="PROSITE" id="PS51192"/>
    </source>
</evidence>
<protein>
    <recommendedName>
        <fullName evidence="1">Helicase ATP-binding domain-containing protein</fullName>
    </recommendedName>
</protein>
<dbReference type="RefSeq" id="WP_204042721.1">
    <property type="nucleotide sequence ID" value="NZ_BOOA01000035.1"/>
</dbReference>
<gene>
    <name evidence="2" type="ORF">Aph01nite_43360</name>
</gene>
<organism evidence="2 3">
    <name type="scientific">Acrocarpospora phusangensis</name>
    <dbReference type="NCBI Taxonomy" id="1070424"/>
    <lineage>
        <taxon>Bacteria</taxon>
        <taxon>Bacillati</taxon>
        <taxon>Actinomycetota</taxon>
        <taxon>Actinomycetes</taxon>
        <taxon>Streptosporangiales</taxon>
        <taxon>Streptosporangiaceae</taxon>
        <taxon>Acrocarpospora</taxon>
    </lineage>
</organism>